<evidence type="ECO:0000256" key="1">
    <source>
        <dbReference type="ARBA" id="ARBA00022801"/>
    </source>
</evidence>
<dbReference type="PANTHER" id="PTHR22946">
    <property type="entry name" value="DIENELACTONE HYDROLASE DOMAIN-CONTAINING PROTEIN-RELATED"/>
    <property type="match status" value="1"/>
</dbReference>
<dbReference type="SUPFAM" id="SSF53474">
    <property type="entry name" value="alpha/beta-Hydrolases"/>
    <property type="match status" value="1"/>
</dbReference>
<evidence type="ECO:0000313" key="3">
    <source>
        <dbReference type="EMBL" id="NEN75036.1"/>
    </source>
</evidence>
<evidence type="ECO:0000256" key="2">
    <source>
        <dbReference type="SAM" id="SignalP"/>
    </source>
</evidence>
<dbReference type="InterPro" id="IPR010520">
    <property type="entry name" value="FrsA-like"/>
</dbReference>
<dbReference type="Proteomes" id="UP000477651">
    <property type="component" value="Unassembled WGS sequence"/>
</dbReference>
<keyword evidence="4" id="KW-1185">Reference proteome</keyword>
<keyword evidence="2" id="KW-0732">Signal</keyword>
<reference evidence="3 4" key="1">
    <citation type="submission" date="2020-02" db="EMBL/GenBank/DDBJ databases">
        <title>Pelistega sp. NLN82 were isolated from wild rodents of the Hainan Island.</title>
        <authorList>
            <person name="Niu N."/>
            <person name="Zhou J."/>
        </authorList>
    </citation>
    <scope>NUCLEOTIDE SEQUENCE [LARGE SCALE GENOMIC DNA]</scope>
    <source>
        <strain evidence="3 4">NLN82</strain>
    </source>
</reference>
<comment type="caution">
    <text evidence="3">The sequence shown here is derived from an EMBL/GenBank/DDBJ whole genome shotgun (WGS) entry which is preliminary data.</text>
</comment>
<proteinExistence type="predicted"/>
<accession>A0A6L9Y488</accession>
<dbReference type="AlphaFoldDB" id="A0A6L9Y488"/>
<gene>
    <name evidence="3" type="ORF">F9B74_01680</name>
</gene>
<dbReference type="Pfam" id="PF06500">
    <property type="entry name" value="FrsA-like"/>
    <property type="match status" value="1"/>
</dbReference>
<feature type="chain" id="PRO_5027017443" evidence="2">
    <location>
        <begin position="21"/>
        <end position="401"/>
    </location>
</feature>
<dbReference type="PANTHER" id="PTHR22946:SF12">
    <property type="entry name" value="CONIDIAL PIGMENT BIOSYNTHESIS PROTEIN AYG1 (AFU_ORTHOLOGUE AFUA_2G17550)"/>
    <property type="match status" value="1"/>
</dbReference>
<name>A0A6L9Y488_9BURK</name>
<organism evidence="3 4">
    <name type="scientific">Pelistega ratti</name>
    <dbReference type="NCBI Taxonomy" id="2652177"/>
    <lineage>
        <taxon>Bacteria</taxon>
        <taxon>Pseudomonadati</taxon>
        <taxon>Pseudomonadota</taxon>
        <taxon>Betaproteobacteria</taxon>
        <taxon>Burkholderiales</taxon>
        <taxon>Alcaligenaceae</taxon>
        <taxon>Pelistega</taxon>
    </lineage>
</organism>
<keyword evidence="1 3" id="KW-0378">Hydrolase</keyword>
<dbReference type="EMBL" id="JAAGYR010000002">
    <property type="protein sequence ID" value="NEN75036.1"/>
    <property type="molecule type" value="Genomic_DNA"/>
</dbReference>
<sequence>MKLVLMTSALLFCMTQIARADDSIVTHRSLDETKKEVIYRAEKSIYPLLAMNSEDVKQALSNIHSLNRDEWATAFIKEGDKYFQQAEQKKDAQQAAKDYSTAQKLYYFARWPAPLDSTQRAIAYEKERNAAIQASETRGYHIQQINGNYQGQSVPALLGLPKNIKNVPLLLIVGGLDGWKEVRFSQFSSLIDQGVAILTMDMPGTGQSPAKLEKGAETSIISVLEKALENPQIDKSRVVMYGGSFGGYWANVLAANYPDYFTAVVSHSGPFDVTFEKEQFSAVMAGDEYLYDAYPAMFELLRDVKNEQQFFEVFKQQSLKEQGYMTKATTDMLVLGGQKDSMIPTQDLLDVLAMPGGIKEAWINSNGIHMGRDVKAGLLDADINQQVVFPYILRKLNMSAK</sequence>
<dbReference type="RefSeq" id="WP_163763793.1">
    <property type="nucleotide sequence ID" value="NZ_JAAGYR010000002.1"/>
</dbReference>
<protein>
    <submittedName>
        <fullName evidence="3">Alpha/beta fold hydrolase</fullName>
    </submittedName>
</protein>
<dbReference type="InterPro" id="IPR029058">
    <property type="entry name" value="AB_hydrolase_fold"/>
</dbReference>
<dbReference type="GO" id="GO:0016787">
    <property type="term" value="F:hydrolase activity"/>
    <property type="evidence" value="ECO:0007669"/>
    <property type="project" value="UniProtKB-KW"/>
</dbReference>
<evidence type="ECO:0000313" key="4">
    <source>
        <dbReference type="Proteomes" id="UP000477651"/>
    </source>
</evidence>
<feature type="signal peptide" evidence="2">
    <location>
        <begin position="1"/>
        <end position="20"/>
    </location>
</feature>
<dbReference type="InterPro" id="IPR050261">
    <property type="entry name" value="FrsA_esterase"/>
</dbReference>
<dbReference type="Gene3D" id="3.40.50.1820">
    <property type="entry name" value="alpha/beta hydrolase"/>
    <property type="match status" value="1"/>
</dbReference>